<dbReference type="GO" id="GO:0007166">
    <property type="term" value="P:cell surface receptor signaling pathway"/>
    <property type="evidence" value="ECO:0007669"/>
    <property type="project" value="InterPro"/>
</dbReference>
<gene>
    <name evidence="7" type="ORF">DAEQUDRAFT_729156</name>
</gene>
<feature type="repeat" description="WD" evidence="3">
    <location>
        <begin position="1321"/>
        <end position="1356"/>
    </location>
</feature>
<dbReference type="STRING" id="1314783.A0A165NSJ3"/>
<evidence type="ECO:0000256" key="1">
    <source>
        <dbReference type="ARBA" id="ARBA00022574"/>
    </source>
</evidence>
<feature type="repeat" description="WD" evidence="3">
    <location>
        <begin position="936"/>
        <end position="971"/>
    </location>
</feature>
<feature type="coiled-coil region" evidence="4">
    <location>
        <begin position="144"/>
        <end position="171"/>
    </location>
</feature>
<dbReference type="CDD" id="cd00200">
    <property type="entry name" value="WD40"/>
    <property type="match status" value="2"/>
</dbReference>
<dbReference type="InterPro" id="IPR036537">
    <property type="entry name" value="Adaptor_Cbl_N_dom_sf"/>
</dbReference>
<dbReference type="CDD" id="cd21037">
    <property type="entry name" value="MLKL_NTD"/>
    <property type="match status" value="1"/>
</dbReference>
<dbReference type="SUPFAM" id="SSF50952">
    <property type="entry name" value="Soluble quinoprotein glucose dehydrogenase"/>
    <property type="match status" value="1"/>
</dbReference>
<feature type="repeat" description="WD" evidence="3">
    <location>
        <begin position="1364"/>
        <end position="1396"/>
    </location>
</feature>
<sequence length="1530" mass="167190">MPERDSLKRSRFKNPFRRPALAGQVTSHTPPPRSGLVSRRSMTPTPVHASAPNTSSSPQPSADTEAQSSPVATGLAAFKTTLSLVEKVSDVFPPLKAAVGGLLGVFELVEQAGDVQADFNTIASRIEELVEMLGKYQSQSSNGLDEMKKHADELTHKLNRLQETMEGKRKRNAFLRMVFASDDSKEVTRCLGDVDHAVTAFHTRISVNIDAKIDRMDRSINSIHRSVQLAKLSPVTVACYEAMEIDGCIEGTRTKLLDDICAWALATKDASPVFFLSGVAGAGKSTVAMTLCERLKKMGILGGSFFCSRKQAKQRDVKSISPTLAYLLAQHSPDFQVRLCDVLEKNPDVATYVPEKQFRTVIGQHAGTVFAGAVLAPVFVIDAVDECDGVDATYDFLKIILREAPHQHLKFFVTSRPEPRIRDTFAHPGSRTLRLHDIESDIVDADIHRYLTARLSGLGDNWPSSKDIETLVIRAQRLFIYAATACRYITFFKGDQQGRLRSLVDPFAATHTGVDGIYGHILDQAMDELNDQEINMTRQCLHTLVCMRNPLPVHEFAALLDLSPGQVRTAFIALHSVVDVPDADGGVLATYHASFPDYLTTKERSGDKPWAMDAEAMHSRLFTRCLKIMHTDLRFNVSGCSTSYTTNTDQPSLSELSPYLSYACRFLVDHLTMSSCSVEFAVERVTYFLREWFLYWLEVLSASSHAGTVSSLVMRLVVWFRAQVSANMTESVATCLRLLLDANQFVVRFRTPILESAPHIYLSALAFAPPDSEIARAWQDRLERRLVVHTKQQLEVLPLLRLRGHESWIRRVAFSADGRQIVSASLDGIIRFWDSGTGDAIGQPVQGPIHEVVSVAFSPDGTRVVSASSERGNYSLLIWDAETGNTVGRPLEGHTGDVNSVAFSPNGELIASASYDETIQVWDVSSGLGAPASRPPMKHRDPVFSVAFSSDGARIASGSGDGTVWLWNAETCNAIWKQSVGHRYGVRSVAFSADGKHIVSASDDMTICVWNAETGDMIGQELRGHTHYVWSAVFSPNGKLIASSSDDTTVRVWNVETGCGVHVLKDTKGAYSTTFSPNGSLIASASRDGTICIWDAQMGAEVTQPLARHTDSVQSVAFSPDGSRIASGSGDSTVRLWDSETGAAVGLPFEGHEGAVRSVAFSPDGLTIASASRDKTIRLWNAATGAPVGQPLTGHSSVVLSIAFSPDGRRIASGSYDYTVRVWDAQTGAAIGEPFTGHDAWVMSVAYSPDGGLIVSGSWDNTVRVWDANTDASVGQPFEGHTSWVMSVAFAPDGSKIASGSYDETVRIWDLQTGTAVGQPLTGHTQSVQSVAFSPDGRLVVSASSDKTIRMWDVETCTAVGWLFNGDADMVLSVTFSLNGMRIASGSWDGIVRVWDASFRMDPIPRTIDETQHDAPSSLSDSTSSLHDRARTVAFSPNPEHACSLGTLGDFLQPEDTFHWDNNGWILGSRGELFLWIPPEYRSSLWWPRTTAIMGAHPVQLDLSRFTHGMVWTDCWHSDGRCGTLRSWSV</sequence>
<feature type="repeat" description="WD" evidence="3">
    <location>
        <begin position="1022"/>
        <end position="1063"/>
    </location>
</feature>
<dbReference type="SMART" id="SM00320">
    <property type="entry name" value="WD40"/>
    <property type="match status" value="14"/>
</dbReference>
<dbReference type="Gene3D" id="1.20.930.20">
    <property type="entry name" value="Adaptor protein Cbl, N-terminal domain"/>
    <property type="match status" value="1"/>
</dbReference>
<dbReference type="SUPFAM" id="SSF52540">
    <property type="entry name" value="P-loop containing nucleoside triphosphate hydrolases"/>
    <property type="match status" value="1"/>
</dbReference>
<dbReference type="InterPro" id="IPR056884">
    <property type="entry name" value="NPHP3-like_N"/>
</dbReference>
<keyword evidence="4" id="KW-0175">Coiled coil</keyword>
<evidence type="ECO:0000256" key="2">
    <source>
        <dbReference type="ARBA" id="ARBA00022737"/>
    </source>
</evidence>
<dbReference type="InterPro" id="IPR001680">
    <property type="entry name" value="WD40_rpt"/>
</dbReference>
<feature type="repeat" description="WD" evidence="3">
    <location>
        <begin position="979"/>
        <end position="1020"/>
    </location>
</feature>
<dbReference type="Pfam" id="PF00400">
    <property type="entry name" value="WD40"/>
    <property type="match status" value="14"/>
</dbReference>
<feature type="repeat" description="WD" evidence="3">
    <location>
        <begin position="1192"/>
        <end position="1233"/>
    </location>
</feature>
<accession>A0A165NSJ3</accession>
<feature type="repeat" description="WD" evidence="3">
    <location>
        <begin position="891"/>
        <end position="927"/>
    </location>
</feature>
<dbReference type="InterPro" id="IPR011041">
    <property type="entry name" value="Quinoprot_gluc/sorb_DH_b-prop"/>
</dbReference>
<dbReference type="InterPro" id="IPR020472">
    <property type="entry name" value="WD40_PAC1"/>
</dbReference>
<dbReference type="InterPro" id="IPR027417">
    <property type="entry name" value="P-loop_NTPase"/>
</dbReference>
<evidence type="ECO:0000313" key="8">
    <source>
        <dbReference type="Proteomes" id="UP000076727"/>
    </source>
</evidence>
<dbReference type="Pfam" id="PF24883">
    <property type="entry name" value="NPHP3_N"/>
    <property type="match status" value="1"/>
</dbReference>
<dbReference type="PROSITE" id="PS00678">
    <property type="entry name" value="WD_REPEATS_1"/>
    <property type="match status" value="10"/>
</dbReference>
<evidence type="ECO:0000256" key="3">
    <source>
        <dbReference type="PROSITE-ProRule" id="PRU00221"/>
    </source>
</evidence>
<dbReference type="PANTHER" id="PTHR19879:SF9">
    <property type="entry name" value="TRANSCRIPTION INITIATION FACTOR TFIID SUBUNIT 5"/>
    <property type="match status" value="1"/>
</dbReference>
<keyword evidence="1 3" id="KW-0853">WD repeat</keyword>
<feature type="repeat" description="WD" evidence="3">
    <location>
        <begin position="1149"/>
        <end position="1190"/>
    </location>
</feature>
<feature type="repeat" description="WD" evidence="3">
    <location>
        <begin position="1106"/>
        <end position="1147"/>
    </location>
</feature>
<dbReference type="Gene3D" id="2.130.10.10">
    <property type="entry name" value="YVTN repeat-like/Quinoprotein amine dehydrogenase"/>
    <property type="match status" value="5"/>
</dbReference>
<protein>
    <submittedName>
        <fullName evidence="7">WD40 repeat-like protein</fullName>
    </submittedName>
</protein>
<dbReference type="EMBL" id="KV429077">
    <property type="protein sequence ID" value="KZT67318.1"/>
    <property type="molecule type" value="Genomic_DNA"/>
</dbReference>
<dbReference type="PROSITE" id="PS50082">
    <property type="entry name" value="WD_REPEATS_2"/>
    <property type="match status" value="13"/>
</dbReference>
<feature type="repeat" description="WD" evidence="3">
    <location>
        <begin position="1235"/>
        <end position="1276"/>
    </location>
</feature>
<feature type="region of interest" description="Disordered" evidence="5">
    <location>
        <begin position="1"/>
        <end position="69"/>
    </location>
</feature>
<organism evidence="7 8">
    <name type="scientific">Daedalea quercina L-15889</name>
    <dbReference type="NCBI Taxonomy" id="1314783"/>
    <lineage>
        <taxon>Eukaryota</taxon>
        <taxon>Fungi</taxon>
        <taxon>Dikarya</taxon>
        <taxon>Basidiomycota</taxon>
        <taxon>Agaricomycotina</taxon>
        <taxon>Agaricomycetes</taxon>
        <taxon>Polyporales</taxon>
        <taxon>Fomitopsis</taxon>
    </lineage>
</organism>
<dbReference type="PANTHER" id="PTHR19879">
    <property type="entry name" value="TRANSCRIPTION INITIATION FACTOR TFIID"/>
    <property type="match status" value="1"/>
</dbReference>
<evidence type="ECO:0000313" key="7">
    <source>
        <dbReference type="EMBL" id="KZT67318.1"/>
    </source>
</evidence>
<name>A0A165NSJ3_9APHY</name>
<dbReference type="PROSITE" id="PS50294">
    <property type="entry name" value="WD_REPEATS_REGION"/>
    <property type="match status" value="13"/>
</dbReference>
<dbReference type="SUPFAM" id="SSF50998">
    <property type="entry name" value="Quinoprotein alcohol dehydrogenase-like"/>
    <property type="match status" value="2"/>
</dbReference>
<dbReference type="PRINTS" id="PR00320">
    <property type="entry name" value="GPROTEINBRPT"/>
</dbReference>
<dbReference type="OrthoDB" id="2658414at2759"/>
<dbReference type="Proteomes" id="UP000076727">
    <property type="component" value="Unassembled WGS sequence"/>
</dbReference>
<reference evidence="7 8" key="1">
    <citation type="journal article" date="2016" name="Mol. Biol. Evol.">
        <title>Comparative Genomics of Early-Diverging Mushroom-Forming Fungi Provides Insights into the Origins of Lignocellulose Decay Capabilities.</title>
        <authorList>
            <person name="Nagy L.G."/>
            <person name="Riley R."/>
            <person name="Tritt A."/>
            <person name="Adam C."/>
            <person name="Daum C."/>
            <person name="Floudas D."/>
            <person name="Sun H."/>
            <person name="Yadav J.S."/>
            <person name="Pangilinan J."/>
            <person name="Larsson K.H."/>
            <person name="Matsuura K."/>
            <person name="Barry K."/>
            <person name="Labutti K."/>
            <person name="Kuo R."/>
            <person name="Ohm R.A."/>
            <person name="Bhattacharya S.S."/>
            <person name="Shirouzu T."/>
            <person name="Yoshinaga Y."/>
            <person name="Martin F.M."/>
            <person name="Grigoriev I.V."/>
            <person name="Hibbett D.S."/>
        </authorList>
    </citation>
    <scope>NUCLEOTIDE SEQUENCE [LARGE SCALE GENOMIC DNA]</scope>
    <source>
        <strain evidence="7 8">L-15889</strain>
    </source>
</reference>
<keyword evidence="8" id="KW-1185">Reference proteome</keyword>
<evidence type="ECO:0000256" key="5">
    <source>
        <dbReference type="SAM" id="MobiDB-lite"/>
    </source>
</evidence>
<feature type="repeat" description="WD" evidence="3">
    <location>
        <begin position="802"/>
        <end position="843"/>
    </location>
</feature>
<keyword evidence="2" id="KW-0677">Repeat</keyword>
<feature type="compositionally biased region" description="Polar residues" evidence="5">
    <location>
        <begin position="51"/>
        <end position="69"/>
    </location>
</feature>
<proteinExistence type="predicted"/>
<feature type="repeat" description="WD" evidence="3">
    <location>
        <begin position="1278"/>
        <end position="1319"/>
    </location>
</feature>
<feature type="domain" description="Nephrocystin 3-like N-terminal" evidence="6">
    <location>
        <begin position="252"/>
        <end position="416"/>
    </location>
</feature>
<feature type="repeat" description="WD" evidence="3">
    <location>
        <begin position="1063"/>
        <end position="1104"/>
    </location>
</feature>
<dbReference type="InterPro" id="IPR015943">
    <property type="entry name" value="WD40/YVTN_repeat-like_dom_sf"/>
</dbReference>
<dbReference type="InterPro" id="IPR059179">
    <property type="entry name" value="MLKL-like_MCAfunc"/>
</dbReference>
<evidence type="ECO:0000259" key="6">
    <source>
        <dbReference type="Pfam" id="PF24883"/>
    </source>
</evidence>
<dbReference type="InterPro" id="IPR019775">
    <property type="entry name" value="WD40_repeat_CS"/>
</dbReference>
<evidence type="ECO:0000256" key="4">
    <source>
        <dbReference type="SAM" id="Coils"/>
    </source>
</evidence>
<dbReference type="InterPro" id="IPR011047">
    <property type="entry name" value="Quinoprotein_ADH-like_sf"/>
</dbReference>